<dbReference type="RefSeq" id="WP_261851412.1">
    <property type="nucleotide sequence ID" value="NZ_BQXY01000001.1"/>
</dbReference>
<evidence type="ECO:0000256" key="1">
    <source>
        <dbReference type="ARBA" id="ARBA00023015"/>
    </source>
</evidence>
<accession>A0A9W6D9Y6</accession>
<evidence type="ECO:0000313" key="6">
    <source>
        <dbReference type="Proteomes" id="UP001057868"/>
    </source>
</evidence>
<dbReference type="InterPro" id="IPR002577">
    <property type="entry name" value="HTH_HxlR"/>
</dbReference>
<dbReference type="PROSITE" id="PS51118">
    <property type="entry name" value="HTH_HXLR"/>
    <property type="match status" value="1"/>
</dbReference>
<keyword evidence="1" id="KW-0805">Transcription regulation</keyword>
<dbReference type="InterPro" id="IPR036390">
    <property type="entry name" value="WH_DNA-bd_sf"/>
</dbReference>
<dbReference type="GO" id="GO:0003677">
    <property type="term" value="F:DNA binding"/>
    <property type="evidence" value="ECO:0007669"/>
    <property type="project" value="UniProtKB-KW"/>
</dbReference>
<dbReference type="Gene3D" id="1.10.10.10">
    <property type="entry name" value="Winged helix-like DNA-binding domain superfamily/Winged helix DNA-binding domain"/>
    <property type="match status" value="1"/>
</dbReference>
<evidence type="ECO:0000256" key="3">
    <source>
        <dbReference type="ARBA" id="ARBA00023163"/>
    </source>
</evidence>
<evidence type="ECO:0000313" key="5">
    <source>
        <dbReference type="EMBL" id="GKU24406.1"/>
    </source>
</evidence>
<dbReference type="AlphaFoldDB" id="A0A9W6D9Y6"/>
<protein>
    <submittedName>
        <fullName evidence="5">Transcriptional regulator</fullName>
    </submittedName>
</protein>
<dbReference type="InterPro" id="IPR036388">
    <property type="entry name" value="WH-like_DNA-bd_sf"/>
</dbReference>
<comment type="caution">
    <text evidence="5">The sequence shown here is derived from an EMBL/GenBank/DDBJ whole genome shotgun (WGS) entry which is preliminary data.</text>
</comment>
<proteinExistence type="predicted"/>
<dbReference type="Proteomes" id="UP001057868">
    <property type="component" value="Unassembled WGS sequence"/>
</dbReference>
<reference evidence="5" key="1">
    <citation type="journal article" date="2023" name="Int. J. Syst. Evol. Microbiol.">
        <title>&lt;i&gt;Clostridium folliculivorans&lt;/i&gt; sp. nov., isolated from soil samples of an organic paddy in Japan.</title>
        <authorList>
            <person name="Tazawa J."/>
            <person name="Kobayashi H."/>
            <person name="Tanizawa Y."/>
            <person name="Uchino A."/>
            <person name="Tanaka F."/>
            <person name="Urashima Y."/>
            <person name="Miura S."/>
            <person name="Sakamoto M."/>
            <person name="Ohkuma M."/>
            <person name="Tohno M."/>
        </authorList>
    </citation>
    <scope>NUCLEOTIDE SEQUENCE</scope>
    <source>
        <strain evidence="5">D1-1</strain>
    </source>
</reference>
<dbReference type="SUPFAM" id="SSF46785">
    <property type="entry name" value="Winged helix' DNA-binding domain"/>
    <property type="match status" value="1"/>
</dbReference>
<evidence type="ECO:0000256" key="2">
    <source>
        <dbReference type="ARBA" id="ARBA00023125"/>
    </source>
</evidence>
<evidence type="ECO:0000259" key="4">
    <source>
        <dbReference type="PROSITE" id="PS51118"/>
    </source>
</evidence>
<feature type="domain" description="HTH hxlR-type" evidence="4">
    <location>
        <begin position="3"/>
        <end position="102"/>
    </location>
</feature>
<dbReference type="PANTHER" id="PTHR33204:SF37">
    <property type="entry name" value="HTH-TYPE TRANSCRIPTIONAL REGULATOR YODB"/>
    <property type="match status" value="1"/>
</dbReference>
<keyword evidence="3" id="KW-0804">Transcription</keyword>
<gene>
    <name evidence="5" type="ORF">CFOLD11_12320</name>
</gene>
<name>A0A9W6D9Y6_9CLOT</name>
<dbReference type="EMBL" id="BQXY01000001">
    <property type="protein sequence ID" value="GKU24406.1"/>
    <property type="molecule type" value="Genomic_DNA"/>
</dbReference>
<sequence length="106" mass="12206">MVCPIETTVNLIGDKWKVLIMRDLLLRGTHRFGELKKGITGISEKMLTQQLRDLEQNGLISRKVYSEIPPRVEYSVTELGNSLRPIFDAMHVWGTDYLQKSDEKSE</sequence>
<dbReference type="Pfam" id="PF01638">
    <property type="entry name" value="HxlR"/>
    <property type="match status" value="1"/>
</dbReference>
<keyword evidence="2" id="KW-0238">DNA-binding</keyword>
<dbReference type="PANTHER" id="PTHR33204">
    <property type="entry name" value="TRANSCRIPTIONAL REGULATOR, MARR FAMILY"/>
    <property type="match status" value="1"/>
</dbReference>
<keyword evidence="6" id="KW-1185">Reference proteome</keyword>
<organism evidence="5 6">
    <name type="scientific">Clostridium folliculivorans</name>
    <dbReference type="NCBI Taxonomy" id="2886038"/>
    <lineage>
        <taxon>Bacteria</taxon>
        <taxon>Bacillati</taxon>
        <taxon>Bacillota</taxon>
        <taxon>Clostridia</taxon>
        <taxon>Eubacteriales</taxon>
        <taxon>Clostridiaceae</taxon>
        <taxon>Clostridium</taxon>
    </lineage>
</organism>